<protein>
    <submittedName>
        <fullName evidence="2">Uncharacterized protein</fullName>
    </submittedName>
</protein>
<evidence type="ECO:0000313" key="2">
    <source>
        <dbReference type="EMBL" id="KAJ7768436.1"/>
    </source>
</evidence>
<evidence type="ECO:0000256" key="1">
    <source>
        <dbReference type="SAM" id="MobiDB-lite"/>
    </source>
</evidence>
<accession>A0AAD7JQS0</accession>
<keyword evidence="3" id="KW-1185">Reference proteome</keyword>
<feature type="region of interest" description="Disordered" evidence="1">
    <location>
        <begin position="154"/>
        <end position="185"/>
    </location>
</feature>
<name>A0AAD7JQS0_9AGAR</name>
<comment type="caution">
    <text evidence="2">The sequence shown here is derived from an EMBL/GenBank/DDBJ whole genome shotgun (WGS) entry which is preliminary data.</text>
</comment>
<reference evidence="2" key="1">
    <citation type="submission" date="2023-03" db="EMBL/GenBank/DDBJ databases">
        <title>Massive genome expansion in bonnet fungi (Mycena s.s.) driven by repeated elements and novel gene families across ecological guilds.</title>
        <authorList>
            <consortium name="Lawrence Berkeley National Laboratory"/>
            <person name="Harder C.B."/>
            <person name="Miyauchi S."/>
            <person name="Viragh M."/>
            <person name="Kuo A."/>
            <person name="Thoen E."/>
            <person name="Andreopoulos B."/>
            <person name="Lu D."/>
            <person name="Skrede I."/>
            <person name="Drula E."/>
            <person name="Henrissat B."/>
            <person name="Morin E."/>
            <person name="Kohler A."/>
            <person name="Barry K."/>
            <person name="LaButti K."/>
            <person name="Morin E."/>
            <person name="Salamov A."/>
            <person name="Lipzen A."/>
            <person name="Mereny Z."/>
            <person name="Hegedus B."/>
            <person name="Baldrian P."/>
            <person name="Stursova M."/>
            <person name="Weitz H."/>
            <person name="Taylor A."/>
            <person name="Grigoriev I.V."/>
            <person name="Nagy L.G."/>
            <person name="Martin F."/>
            <person name="Kauserud H."/>
        </authorList>
    </citation>
    <scope>NUCLEOTIDE SEQUENCE</scope>
    <source>
        <strain evidence="2">CBHHK182m</strain>
    </source>
</reference>
<feature type="region of interest" description="Disordered" evidence="1">
    <location>
        <begin position="1"/>
        <end position="67"/>
    </location>
</feature>
<proteinExistence type="predicted"/>
<dbReference type="EMBL" id="JARKIB010000020">
    <property type="protein sequence ID" value="KAJ7768436.1"/>
    <property type="molecule type" value="Genomic_DNA"/>
</dbReference>
<dbReference type="AlphaFoldDB" id="A0AAD7JQS0"/>
<sequence>MDDMPTLPGDYKYTLEEESEIARGTTGSGPSDMPERHSEPPLEAPTAAQPQEKPANTPFDAMEDAENGEDIFYDVHWDLDQDCPECAQSPAELAEDLPDLHVDVDCVREEARTPRRISKDGTPDIATHSVITPHSSKTRALEGATGMMRLWRMGVEDRPEGESPVQSPDRDWPLCGPSGSRSAPT</sequence>
<organism evidence="2 3">
    <name type="scientific">Mycena metata</name>
    <dbReference type="NCBI Taxonomy" id="1033252"/>
    <lineage>
        <taxon>Eukaryota</taxon>
        <taxon>Fungi</taxon>
        <taxon>Dikarya</taxon>
        <taxon>Basidiomycota</taxon>
        <taxon>Agaricomycotina</taxon>
        <taxon>Agaricomycetes</taxon>
        <taxon>Agaricomycetidae</taxon>
        <taxon>Agaricales</taxon>
        <taxon>Marasmiineae</taxon>
        <taxon>Mycenaceae</taxon>
        <taxon>Mycena</taxon>
    </lineage>
</organism>
<gene>
    <name evidence="2" type="ORF">B0H16DRAFT_1716438</name>
</gene>
<evidence type="ECO:0000313" key="3">
    <source>
        <dbReference type="Proteomes" id="UP001215598"/>
    </source>
</evidence>
<dbReference type="Proteomes" id="UP001215598">
    <property type="component" value="Unassembled WGS sequence"/>
</dbReference>